<keyword evidence="2" id="KW-1185">Reference proteome</keyword>
<comment type="caution">
    <text evidence="1">The sequence shown here is derived from an EMBL/GenBank/DDBJ whole genome shotgun (WGS) entry which is preliminary data.</text>
</comment>
<gene>
    <name evidence="1" type="ORF">KIN_32630</name>
</gene>
<reference evidence="1 2" key="1">
    <citation type="submission" date="2019-12" db="EMBL/GenBank/DDBJ databases">
        <title>Litoreibacter badius sp. nov., a novel bacteriochlorophyll a-containing bacterium in the genus Litoreibacter.</title>
        <authorList>
            <person name="Kanamuro M."/>
            <person name="Takabe Y."/>
            <person name="Mori K."/>
            <person name="Takaichi S."/>
            <person name="Hanada S."/>
        </authorList>
    </citation>
    <scope>NUCLEOTIDE SEQUENCE [LARGE SCALE GENOMIC DNA]</scope>
    <source>
        <strain evidence="1 2">K6</strain>
    </source>
</reference>
<dbReference type="EMBL" id="BLJE01000004">
    <property type="protein sequence ID" value="GFE66189.1"/>
    <property type="molecule type" value="Genomic_DNA"/>
</dbReference>
<sequence>MFTLTRQHWTRRGRFAEACSLISAELAFSFLGDAQEKSDVGQPALYLLSGVTGQIHHVDAPDLAKVDAVET</sequence>
<accession>A0A6N6JLA8</accession>
<evidence type="ECO:0000313" key="1">
    <source>
        <dbReference type="EMBL" id="GFE66189.1"/>
    </source>
</evidence>
<name>A0A6N6JLA8_9RHOB</name>
<dbReference type="Proteomes" id="UP000436822">
    <property type="component" value="Unassembled WGS sequence"/>
</dbReference>
<protein>
    <submittedName>
        <fullName evidence="1">Uncharacterized protein</fullName>
    </submittedName>
</protein>
<organism evidence="1 2">
    <name type="scientific">Litoreibacter roseus</name>
    <dbReference type="NCBI Taxonomy" id="2601869"/>
    <lineage>
        <taxon>Bacteria</taxon>
        <taxon>Pseudomonadati</taxon>
        <taxon>Pseudomonadota</taxon>
        <taxon>Alphaproteobacteria</taxon>
        <taxon>Rhodobacterales</taxon>
        <taxon>Roseobacteraceae</taxon>
        <taxon>Litoreibacter</taxon>
    </lineage>
</organism>
<dbReference type="AlphaFoldDB" id="A0A6N6JLA8"/>
<proteinExistence type="predicted"/>
<evidence type="ECO:0000313" key="2">
    <source>
        <dbReference type="Proteomes" id="UP000436822"/>
    </source>
</evidence>